<dbReference type="Pfam" id="PF08011">
    <property type="entry name" value="PDDEXK_9"/>
    <property type="match status" value="1"/>
</dbReference>
<dbReference type="InterPro" id="IPR027417">
    <property type="entry name" value="P-loop_NTPase"/>
</dbReference>
<sequence length="520" mass="59774">MERTQRRYPIGVQTFEKLREGGFLYIDKTALVYDLVTSNTIYFLSRPRRFGKSLLVTTLEAYFSGRKELFRGLAMESLENDWTEYPVLHFDFSGTKYFSTGDLEGQLRIQLSRLEEKYGKNPDEVTPAERFGGIIRRAYEKTGRQVVFLVDEYDAPLLDSNGNPVLQEKLRNMLRSFYSVVKMSDAMLRFVFITGISKFSQMSIFSELNSLQNISMKDRFSAICGITDRELREQLGPDVKALAAKNGESYDEALEHLRRMYDGYHFSPECEDIYNPFSLLNALNNLDYDHYWFSSGTPTYLLDLLQEYNFDIESLEEVKAMPEQFDVPTEKIINPLPVLYQSGYLTIKSYDPVYGIYTLAYPNEEVRLGFIRALIPYYVNDVNLKRNSFVIGVVSDLKKDDLAGCMNRITAFFASIPYDLDNKTEKHFHTIFYLLFSMTGLYVESEVRSAVGRADVVIKTPTHIYVFELKVDGSAEDALRQIDSKGYLVPYTADGRKLVKVGVNFDSATRTVSEWKAVEG</sequence>
<dbReference type="PANTHER" id="PTHR34825:SF1">
    <property type="entry name" value="AAA-ATPASE-LIKE DOMAIN-CONTAINING PROTEIN"/>
    <property type="match status" value="1"/>
</dbReference>
<evidence type="ECO:0000313" key="3">
    <source>
        <dbReference type="Proteomes" id="UP000725002"/>
    </source>
</evidence>
<reference evidence="2" key="2">
    <citation type="journal article" date="2021" name="PeerJ">
        <title>Extensive microbial diversity within the chicken gut microbiome revealed by metagenomics and culture.</title>
        <authorList>
            <person name="Gilroy R."/>
            <person name="Ravi A."/>
            <person name="Getino M."/>
            <person name="Pursley I."/>
            <person name="Horton D.L."/>
            <person name="Alikhan N.F."/>
            <person name="Baker D."/>
            <person name="Gharbi K."/>
            <person name="Hall N."/>
            <person name="Watson M."/>
            <person name="Adriaenssens E.M."/>
            <person name="Foster-Nyarko E."/>
            <person name="Jarju S."/>
            <person name="Secka A."/>
            <person name="Antonio M."/>
            <person name="Oren A."/>
            <person name="Chaudhuri R.R."/>
            <person name="La Ragione R."/>
            <person name="Hildebrand F."/>
            <person name="Pallen M.J."/>
        </authorList>
    </citation>
    <scope>NUCLEOTIDE SEQUENCE</scope>
    <source>
        <strain evidence="2">G3-8215</strain>
    </source>
</reference>
<feature type="domain" description="AAA-ATPase-like" evidence="1">
    <location>
        <begin position="9"/>
        <end position="205"/>
    </location>
</feature>
<proteinExistence type="predicted"/>
<dbReference type="EMBL" id="JADILV010000035">
    <property type="protein sequence ID" value="MBO8483465.1"/>
    <property type="molecule type" value="Genomic_DNA"/>
</dbReference>
<dbReference type="InterPro" id="IPR018631">
    <property type="entry name" value="AAA-ATPase-like_dom"/>
</dbReference>
<reference evidence="2" key="1">
    <citation type="submission" date="2020-10" db="EMBL/GenBank/DDBJ databases">
        <authorList>
            <person name="Gilroy R."/>
        </authorList>
    </citation>
    <scope>NUCLEOTIDE SEQUENCE</scope>
    <source>
        <strain evidence="2">G3-8215</strain>
    </source>
</reference>
<dbReference type="Pfam" id="PF09820">
    <property type="entry name" value="AAA-ATPase_like"/>
    <property type="match status" value="1"/>
</dbReference>
<dbReference type="AlphaFoldDB" id="A0A940DRH4"/>
<evidence type="ECO:0000313" key="2">
    <source>
        <dbReference type="EMBL" id="MBO8483465.1"/>
    </source>
</evidence>
<accession>A0A940DRH4</accession>
<dbReference type="SUPFAM" id="SSF52540">
    <property type="entry name" value="P-loop containing nucleoside triphosphate hydrolases"/>
    <property type="match status" value="1"/>
</dbReference>
<gene>
    <name evidence="2" type="ORF">IAB75_05065</name>
</gene>
<dbReference type="PANTHER" id="PTHR34825">
    <property type="entry name" value="CONSERVED PROTEIN, WITH A WEAK D-GALACTARATE DEHYDRATASE/ALTRONATE HYDROLASE DOMAIN"/>
    <property type="match status" value="1"/>
</dbReference>
<name>A0A940DRH4_9BACT</name>
<dbReference type="Proteomes" id="UP000725002">
    <property type="component" value="Unassembled WGS sequence"/>
</dbReference>
<comment type="caution">
    <text evidence="2">The sequence shown here is derived from an EMBL/GenBank/DDBJ whole genome shotgun (WGS) entry which is preliminary data.</text>
</comment>
<keyword evidence="2" id="KW-0547">Nucleotide-binding</keyword>
<organism evidence="2 3">
    <name type="scientific">Candidatus Cryptobacteroides avicola</name>
    <dbReference type="NCBI Taxonomy" id="2840757"/>
    <lineage>
        <taxon>Bacteria</taxon>
        <taxon>Pseudomonadati</taxon>
        <taxon>Bacteroidota</taxon>
        <taxon>Bacteroidia</taxon>
        <taxon>Bacteroidales</taxon>
        <taxon>Candidatus Cryptobacteroides</taxon>
    </lineage>
</organism>
<protein>
    <submittedName>
        <fullName evidence="2">ATP-binding protein</fullName>
    </submittedName>
</protein>
<dbReference type="GO" id="GO:0005524">
    <property type="term" value="F:ATP binding"/>
    <property type="evidence" value="ECO:0007669"/>
    <property type="project" value="UniProtKB-KW"/>
</dbReference>
<evidence type="ECO:0000259" key="1">
    <source>
        <dbReference type="Pfam" id="PF09820"/>
    </source>
</evidence>
<dbReference type="InterPro" id="IPR012547">
    <property type="entry name" value="PDDEXK_9"/>
</dbReference>
<keyword evidence="2" id="KW-0067">ATP-binding</keyword>